<keyword evidence="5 7" id="KW-0274">FAD</keyword>
<dbReference type="InterPro" id="IPR009100">
    <property type="entry name" value="AcylCoA_DH/oxidase_NM_dom_sf"/>
</dbReference>
<dbReference type="RefSeq" id="WP_402958312.1">
    <property type="nucleotide sequence ID" value="NZ_JBJHQH010000002.1"/>
</dbReference>
<name>A0ABW8RB44_9BACI</name>
<dbReference type="EMBL" id="JBJHQH010000002">
    <property type="protein sequence ID" value="MFK9090488.1"/>
    <property type="molecule type" value="Genomic_DNA"/>
</dbReference>
<evidence type="ECO:0000259" key="10">
    <source>
        <dbReference type="Pfam" id="PF02771"/>
    </source>
</evidence>
<sequence>MDFRLTDEQRMVQETVRNFVEKELMPLENEVLRREREGDRRGLSEEEIRRLQYKAKDIGFWGINAPEEYGGANLDPVMAGLIDMELHRTFVPFEFGGHAPNILYIALNEEQKKRYLLPIVEGKRQACFALTESSSGSDPASMSTTAVKQGDEWIINGEKIFITYGNHADFAILFAATDKTKGRDGGITCFLVDRDMGWRSERIETMGGGWHDPATLVFENVRVPEENVIGEVGDGFKYAMTFINHNRGWVIPSWCIGGAERLLNMAIEWSNNRVSFGKPLAERQAIQWMIADSATEIEAAKWIFLRAAWMAKEEGSWKDGKDSIQFRHQSSMSKLYSTNMINRVVDRVMQIHGGIGYTKESPIERWYREVRVWRIFEGSDEMLRRSIATNLLNDKVKQGELMKAGSSVVMS</sequence>
<protein>
    <recommendedName>
        <fullName evidence="3">Medium-chain specific acyl-CoA dehydrogenase, mitochondrial</fullName>
    </recommendedName>
</protein>
<dbReference type="GO" id="GO:0016491">
    <property type="term" value="F:oxidoreductase activity"/>
    <property type="evidence" value="ECO:0007669"/>
    <property type="project" value="UniProtKB-KW"/>
</dbReference>
<feature type="domain" description="Acyl-CoA dehydrogenase/oxidase C-terminal" evidence="8">
    <location>
        <begin position="233"/>
        <end position="391"/>
    </location>
</feature>
<evidence type="ECO:0000259" key="8">
    <source>
        <dbReference type="Pfam" id="PF00441"/>
    </source>
</evidence>
<gene>
    <name evidence="11" type="ORF">ACJEBI_03175</name>
</gene>
<dbReference type="InterPro" id="IPR037069">
    <property type="entry name" value="AcylCoA_DH/ox_N_sf"/>
</dbReference>
<dbReference type="InterPro" id="IPR050741">
    <property type="entry name" value="Acyl-CoA_dehydrogenase"/>
</dbReference>
<evidence type="ECO:0000256" key="2">
    <source>
        <dbReference type="ARBA" id="ARBA00009347"/>
    </source>
</evidence>
<evidence type="ECO:0000256" key="4">
    <source>
        <dbReference type="ARBA" id="ARBA00022630"/>
    </source>
</evidence>
<evidence type="ECO:0000256" key="6">
    <source>
        <dbReference type="ARBA" id="ARBA00023002"/>
    </source>
</evidence>
<dbReference type="SUPFAM" id="SSF56645">
    <property type="entry name" value="Acyl-CoA dehydrogenase NM domain-like"/>
    <property type="match status" value="1"/>
</dbReference>
<dbReference type="InterPro" id="IPR006089">
    <property type="entry name" value="Acyl-CoA_DH_CS"/>
</dbReference>
<dbReference type="InterPro" id="IPR006091">
    <property type="entry name" value="Acyl-CoA_Oxase/DH_mid-dom"/>
</dbReference>
<proteinExistence type="inferred from homology"/>
<evidence type="ECO:0000313" key="12">
    <source>
        <dbReference type="Proteomes" id="UP001623041"/>
    </source>
</evidence>
<dbReference type="Proteomes" id="UP001623041">
    <property type="component" value="Unassembled WGS sequence"/>
</dbReference>
<dbReference type="InterPro" id="IPR046373">
    <property type="entry name" value="Acyl-CoA_Oxase/DH_mid-dom_sf"/>
</dbReference>
<comment type="similarity">
    <text evidence="2 7">Belongs to the acyl-CoA dehydrogenase family.</text>
</comment>
<keyword evidence="12" id="KW-1185">Reference proteome</keyword>
<dbReference type="SUPFAM" id="SSF47203">
    <property type="entry name" value="Acyl-CoA dehydrogenase C-terminal domain-like"/>
    <property type="match status" value="1"/>
</dbReference>
<evidence type="ECO:0000256" key="7">
    <source>
        <dbReference type="RuleBase" id="RU362125"/>
    </source>
</evidence>
<dbReference type="PROSITE" id="PS00073">
    <property type="entry name" value="ACYL_COA_DH_2"/>
    <property type="match status" value="1"/>
</dbReference>
<dbReference type="PANTHER" id="PTHR48083:SF2">
    <property type="entry name" value="MEDIUM-CHAIN SPECIFIC ACYL-COA DEHYDROGENASE, MITOCHONDRIAL"/>
    <property type="match status" value="1"/>
</dbReference>
<dbReference type="InterPro" id="IPR036250">
    <property type="entry name" value="AcylCo_DH-like_C"/>
</dbReference>
<evidence type="ECO:0000256" key="5">
    <source>
        <dbReference type="ARBA" id="ARBA00022827"/>
    </source>
</evidence>
<dbReference type="Pfam" id="PF02770">
    <property type="entry name" value="Acyl-CoA_dh_M"/>
    <property type="match status" value="1"/>
</dbReference>
<dbReference type="PROSITE" id="PS00072">
    <property type="entry name" value="ACYL_COA_DH_1"/>
    <property type="match status" value="1"/>
</dbReference>
<dbReference type="CDD" id="cd00567">
    <property type="entry name" value="ACAD"/>
    <property type="match status" value="1"/>
</dbReference>
<dbReference type="InterPro" id="IPR009075">
    <property type="entry name" value="AcylCo_DH/oxidase_C"/>
</dbReference>
<organism evidence="11 12">
    <name type="scientific">Bacillus salipaludis</name>
    <dbReference type="NCBI Taxonomy" id="2547811"/>
    <lineage>
        <taxon>Bacteria</taxon>
        <taxon>Bacillati</taxon>
        <taxon>Bacillota</taxon>
        <taxon>Bacilli</taxon>
        <taxon>Bacillales</taxon>
        <taxon>Bacillaceae</taxon>
        <taxon>Bacillus</taxon>
    </lineage>
</organism>
<evidence type="ECO:0000256" key="1">
    <source>
        <dbReference type="ARBA" id="ARBA00001974"/>
    </source>
</evidence>
<feature type="domain" description="Acyl-CoA oxidase/dehydrogenase middle" evidence="9">
    <location>
        <begin position="127"/>
        <end position="221"/>
    </location>
</feature>
<reference evidence="11 12" key="1">
    <citation type="submission" date="2024-11" db="EMBL/GenBank/DDBJ databases">
        <authorList>
            <person name="Lucas J.A."/>
        </authorList>
    </citation>
    <scope>NUCLEOTIDE SEQUENCE [LARGE SCALE GENOMIC DNA]</scope>
    <source>
        <strain evidence="11 12">Z 5.4</strain>
    </source>
</reference>
<accession>A0ABW8RB44</accession>
<evidence type="ECO:0000256" key="3">
    <source>
        <dbReference type="ARBA" id="ARBA00019125"/>
    </source>
</evidence>
<dbReference type="Pfam" id="PF00441">
    <property type="entry name" value="Acyl-CoA_dh_1"/>
    <property type="match status" value="1"/>
</dbReference>
<dbReference type="Gene3D" id="1.20.140.10">
    <property type="entry name" value="Butyryl-CoA Dehydrogenase, subunit A, domain 3"/>
    <property type="match status" value="1"/>
</dbReference>
<dbReference type="Pfam" id="PF02771">
    <property type="entry name" value="Acyl-CoA_dh_N"/>
    <property type="match status" value="1"/>
</dbReference>
<dbReference type="Gene3D" id="1.10.540.10">
    <property type="entry name" value="Acyl-CoA dehydrogenase/oxidase, N-terminal domain"/>
    <property type="match status" value="1"/>
</dbReference>
<feature type="domain" description="Acyl-CoA dehydrogenase/oxidase N-terminal" evidence="10">
    <location>
        <begin position="6"/>
        <end position="123"/>
    </location>
</feature>
<comment type="cofactor">
    <cofactor evidence="1 7">
        <name>FAD</name>
        <dbReference type="ChEBI" id="CHEBI:57692"/>
    </cofactor>
</comment>
<dbReference type="InterPro" id="IPR013786">
    <property type="entry name" value="AcylCoA_DH/ox_N"/>
</dbReference>
<dbReference type="Gene3D" id="2.40.110.10">
    <property type="entry name" value="Butyryl-CoA Dehydrogenase, subunit A, domain 2"/>
    <property type="match status" value="1"/>
</dbReference>
<keyword evidence="6 7" id="KW-0560">Oxidoreductase</keyword>
<evidence type="ECO:0000313" key="11">
    <source>
        <dbReference type="EMBL" id="MFK9090488.1"/>
    </source>
</evidence>
<comment type="caution">
    <text evidence="11">The sequence shown here is derived from an EMBL/GenBank/DDBJ whole genome shotgun (WGS) entry which is preliminary data.</text>
</comment>
<dbReference type="PANTHER" id="PTHR48083">
    <property type="entry name" value="MEDIUM-CHAIN SPECIFIC ACYL-COA DEHYDROGENASE, MITOCHONDRIAL-RELATED"/>
    <property type="match status" value="1"/>
</dbReference>
<evidence type="ECO:0000259" key="9">
    <source>
        <dbReference type="Pfam" id="PF02770"/>
    </source>
</evidence>
<keyword evidence="4 7" id="KW-0285">Flavoprotein</keyword>